<dbReference type="OrthoDB" id="1939710at2759"/>
<gene>
    <name evidence="2" type="ORF">SHERM_12991</name>
</gene>
<dbReference type="PANTHER" id="PTHR31390:SF0">
    <property type="entry name" value="DOMAIN PROTEIN, PUTATIVE (DUF3527)-RELATED"/>
    <property type="match status" value="1"/>
</dbReference>
<evidence type="ECO:0000313" key="2">
    <source>
        <dbReference type="EMBL" id="CAA0812178.1"/>
    </source>
</evidence>
<reference evidence="2" key="1">
    <citation type="submission" date="2019-12" db="EMBL/GenBank/DDBJ databases">
        <authorList>
            <person name="Scholes J."/>
        </authorList>
    </citation>
    <scope>NUCLEOTIDE SEQUENCE</scope>
</reference>
<comment type="caution">
    <text evidence="2">The sequence shown here is derived from an EMBL/GenBank/DDBJ whole genome shotgun (WGS) entry which is preliminary data.</text>
</comment>
<proteinExistence type="predicted"/>
<feature type="region of interest" description="Disordered" evidence="1">
    <location>
        <begin position="36"/>
        <end position="99"/>
    </location>
</feature>
<evidence type="ECO:0000313" key="3">
    <source>
        <dbReference type="Proteomes" id="UP001153555"/>
    </source>
</evidence>
<protein>
    <submittedName>
        <fullName evidence="2">Uncharacterized protein</fullName>
    </submittedName>
</protein>
<sequence length="523" mass="58325">MNYSFLSKKEKRSSDSNNSKLAKDRVIKSEFLLSPVKDSQKSLSSKLSLPHSPAWSENDGSKTNSPKATFNLSPEKFDRPVKSRSHRRSPLSRETSGDVGLSCSEPICKRRLKDFADNLNSVPPSSPAHLHGLLKSEDKNGLTFFEFSVNSPEEVSYIAKTWKVDNALMWVYTFHSLHHKRKSNASGGGWGFKDINRESTMVGQMVVSCYLRTELKAARTYTDSMVQEYVLYDVAQARRSTSSSPDVTKSPIVPDHGCNEISAKKLVKEQIFKHSRPLMAAELHPELEIAAVVMRAPFEKRESLKFKSGDGEMDRPLPSLLDLCRLEEAREGISGNSRPGEMHVVVPAGNHSLPSGENCRPSSLLDRWRLGGGCDCGGWDMACPLDVFVNPNFTICDEQPLVDSRHLVELFVQGRKNNNVPAFTMRAVENGKYAIDFHAQLSSLQAFSICVAILHAANTSTAIEHETSKRMLKSDSLKVFAEEEIKNLMDSISEEENFKANNKQDEVLTSFVLNPPFSPIARV</sequence>
<dbReference type="Proteomes" id="UP001153555">
    <property type="component" value="Unassembled WGS sequence"/>
</dbReference>
<dbReference type="EMBL" id="CACSLK010009714">
    <property type="protein sequence ID" value="CAA0812178.1"/>
    <property type="molecule type" value="Genomic_DNA"/>
</dbReference>
<evidence type="ECO:0000256" key="1">
    <source>
        <dbReference type="SAM" id="MobiDB-lite"/>
    </source>
</evidence>
<accession>A0A9N7MNK8</accession>
<keyword evidence="3" id="KW-1185">Reference proteome</keyword>
<dbReference type="InterPro" id="IPR021916">
    <property type="entry name" value="DUF3527"/>
</dbReference>
<dbReference type="AlphaFoldDB" id="A0A9N7MNK8"/>
<feature type="compositionally biased region" description="Polar residues" evidence="1">
    <location>
        <begin position="61"/>
        <end position="72"/>
    </location>
</feature>
<organism evidence="2 3">
    <name type="scientific">Striga hermonthica</name>
    <name type="common">Purple witchweed</name>
    <name type="synonym">Buchnera hermonthica</name>
    <dbReference type="NCBI Taxonomy" id="68872"/>
    <lineage>
        <taxon>Eukaryota</taxon>
        <taxon>Viridiplantae</taxon>
        <taxon>Streptophyta</taxon>
        <taxon>Embryophyta</taxon>
        <taxon>Tracheophyta</taxon>
        <taxon>Spermatophyta</taxon>
        <taxon>Magnoliopsida</taxon>
        <taxon>eudicotyledons</taxon>
        <taxon>Gunneridae</taxon>
        <taxon>Pentapetalae</taxon>
        <taxon>asterids</taxon>
        <taxon>lamiids</taxon>
        <taxon>Lamiales</taxon>
        <taxon>Orobanchaceae</taxon>
        <taxon>Buchnereae</taxon>
        <taxon>Striga</taxon>
    </lineage>
</organism>
<feature type="region of interest" description="Disordered" evidence="1">
    <location>
        <begin position="1"/>
        <end position="21"/>
    </location>
</feature>
<dbReference type="Pfam" id="PF12043">
    <property type="entry name" value="DUF3527"/>
    <property type="match status" value="2"/>
</dbReference>
<name>A0A9N7MNK8_STRHE</name>
<dbReference type="PANTHER" id="PTHR31390">
    <property type="entry name" value="EXPRESSED PROTEIN"/>
    <property type="match status" value="1"/>
</dbReference>